<evidence type="ECO:0000313" key="2">
    <source>
        <dbReference type="EMBL" id="NEZ90989.1"/>
    </source>
</evidence>
<protein>
    <submittedName>
        <fullName evidence="3">Uncharacterized protein</fullName>
    </submittedName>
</protein>
<dbReference type="EMBL" id="SWOY01000002">
    <property type="protein sequence ID" value="NFG17047.1"/>
    <property type="molecule type" value="Genomic_DNA"/>
</dbReference>
<reference evidence="2 7" key="2">
    <citation type="submission" date="2019-02" db="EMBL/GenBank/DDBJ databases">
        <title>Genome sequencing of Clostridium botulinum clinical isolates.</title>
        <authorList>
            <person name="Brunt J."/>
            <person name="Van Vliet A.H.M."/>
            <person name="Stringer S.C."/>
            <person name="Grant K.A."/>
            <person name="Carter A.C."/>
            <person name="Peck M.W."/>
        </authorList>
    </citation>
    <scope>NUCLEOTIDE SEQUENCE [LARGE SCALE GENOMIC DNA]</scope>
    <source>
        <strain evidence="2 7">H142660711</strain>
    </source>
</reference>
<accession>A0A0A2HF14</accession>
<reference evidence="1 5" key="1">
    <citation type="submission" date="2018-01" db="EMBL/GenBank/DDBJ databases">
        <title>Genetic Diversity of Clostridium botulinum in seafood.</title>
        <authorList>
            <person name="Athira V."/>
            <person name="Arun Jyothi P.V."/>
            <person name="Lalitha K.V."/>
            <person name="Joseph T.C."/>
        </authorList>
    </citation>
    <scope>NUCLEOTIDE SEQUENCE [LARGE SCALE GENOMIC DNA]</scope>
    <source>
        <strain evidence="1 5">Mfbjulcb8</strain>
    </source>
</reference>
<dbReference type="EMBL" id="SGKC01000004">
    <property type="protein sequence ID" value="NEZ90989.1"/>
    <property type="molecule type" value="Genomic_DNA"/>
</dbReference>
<evidence type="ECO:0000313" key="7">
    <source>
        <dbReference type="Proteomes" id="UP000473887"/>
    </source>
</evidence>
<sequence>MTNDYEAFCFDEACVYILNEISKEDAREPKFIDGDRTNKTNNEDVIQWLNANNKS</sequence>
<dbReference type="EMBL" id="CP027777">
    <property type="protein sequence ID" value="AVQ38933.1"/>
    <property type="molecule type" value="Genomic_DNA"/>
</dbReference>
<dbReference type="Proteomes" id="UP000478995">
    <property type="component" value="Unassembled WGS sequence"/>
</dbReference>
<evidence type="ECO:0000313" key="5">
    <source>
        <dbReference type="Proteomes" id="UP000240615"/>
    </source>
</evidence>
<gene>
    <name evidence="1" type="ORF">C7M56_09645</name>
    <name evidence="2" type="ORF">EXM69_03280</name>
    <name evidence="4" type="ORF">FC794_09620</name>
    <name evidence="3" type="ORF">FCV25_13205</name>
</gene>
<evidence type="ECO:0000313" key="4">
    <source>
        <dbReference type="EMBL" id="NFG17047.1"/>
    </source>
</evidence>
<organism evidence="3 6">
    <name type="scientific">Clostridium botulinum</name>
    <dbReference type="NCBI Taxonomy" id="1491"/>
    <lineage>
        <taxon>Bacteria</taxon>
        <taxon>Bacillati</taxon>
        <taxon>Bacillota</taxon>
        <taxon>Clostridia</taxon>
        <taxon>Eubacteriales</taxon>
        <taxon>Clostridiaceae</taxon>
        <taxon>Clostridium</taxon>
    </lineage>
</organism>
<dbReference type="EMBL" id="SWND01000007">
    <property type="protein sequence ID" value="NFF02704.1"/>
    <property type="molecule type" value="Genomic_DNA"/>
</dbReference>
<dbReference type="Proteomes" id="UP000473887">
    <property type="component" value="Unassembled WGS sequence"/>
</dbReference>
<evidence type="ECO:0000313" key="8">
    <source>
        <dbReference type="Proteomes" id="UP000478995"/>
    </source>
</evidence>
<proteinExistence type="predicted"/>
<dbReference type="Proteomes" id="UP000240615">
    <property type="component" value="Chromosome"/>
</dbReference>
<evidence type="ECO:0000313" key="3">
    <source>
        <dbReference type="EMBL" id="NFF02704.1"/>
    </source>
</evidence>
<dbReference type="Proteomes" id="UP000472521">
    <property type="component" value="Unassembled WGS sequence"/>
</dbReference>
<dbReference type="AlphaFoldDB" id="A0A0A2HF14"/>
<evidence type="ECO:0000313" key="6">
    <source>
        <dbReference type="Proteomes" id="UP000472521"/>
    </source>
</evidence>
<evidence type="ECO:0000313" key="1">
    <source>
        <dbReference type="EMBL" id="AVQ38933.1"/>
    </source>
</evidence>
<dbReference type="RefSeq" id="WP_003357826.1">
    <property type="nucleotide sequence ID" value="NZ_CP013707.1"/>
</dbReference>
<reference evidence="6 8" key="3">
    <citation type="submission" date="2019-04" db="EMBL/GenBank/DDBJ databases">
        <title>Genome sequencing of Clostridium botulinum Groups I-IV and Clostridium butyricum.</title>
        <authorList>
            <person name="Brunt J."/>
            <person name="Van Vliet A.H.M."/>
            <person name="Stringer S.C."/>
            <person name="Carter A.T."/>
            <person name="Peck M.W."/>
        </authorList>
    </citation>
    <scope>NUCLEOTIDE SEQUENCE [LARGE SCALE GENOMIC DNA]</scope>
    <source>
        <strain evidence="4 8">IFR 18/037</strain>
        <strain evidence="3 6">IFR 18/054</strain>
    </source>
</reference>
<name>A0A0A2HF14_CLOBO</name>